<feature type="transmembrane region" description="Helical" evidence="5">
    <location>
        <begin position="87"/>
        <end position="104"/>
    </location>
</feature>
<feature type="transmembrane region" description="Helical" evidence="5">
    <location>
        <begin position="6"/>
        <end position="24"/>
    </location>
</feature>
<feature type="transmembrane region" description="Helical" evidence="5">
    <location>
        <begin position="45"/>
        <end position="67"/>
    </location>
</feature>
<keyword evidence="2 5" id="KW-0812">Transmembrane</keyword>
<dbReference type="PANTHER" id="PTHR11040:SF76">
    <property type="entry name" value="ZINC TRANSPORTER ZIP3"/>
    <property type="match status" value="1"/>
</dbReference>
<feature type="transmembrane region" description="Helical" evidence="5">
    <location>
        <begin position="151"/>
        <end position="173"/>
    </location>
</feature>
<proteinExistence type="predicted"/>
<feature type="transmembrane region" description="Helical" evidence="5">
    <location>
        <begin position="212"/>
        <end position="235"/>
    </location>
</feature>
<organism evidence="6 7">
    <name type="scientific">Trichostrongylus colubriformis</name>
    <name type="common">Black scour worm</name>
    <dbReference type="NCBI Taxonomy" id="6319"/>
    <lineage>
        <taxon>Eukaryota</taxon>
        <taxon>Metazoa</taxon>
        <taxon>Ecdysozoa</taxon>
        <taxon>Nematoda</taxon>
        <taxon>Chromadorea</taxon>
        <taxon>Rhabditida</taxon>
        <taxon>Rhabditina</taxon>
        <taxon>Rhabditomorpha</taxon>
        <taxon>Strongyloidea</taxon>
        <taxon>Trichostrongylidae</taxon>
        <taxon>Trichostrongylus</taxon>
    </lineage>
</organism>
<dbReference type="Proteomes" id="UP001331761">
    <property type="component" value="Unassembled WGS sequence"/>
</dbReference>
<comment type="subcellular location">
    <subcellularLocation>
        <location evidence="1">Membrane</location>
        <topology evidence="1">Multi-pass membrane protein</topology>
    </subcellularLocation>
</comment>
<accession>A0AAN8IWX9</accession>
<feature type="transmembrane region" description="Helical" evidence="5">
    <location>
        <begin position="179"/>
        <end position="200"/>
    </location>
</feature>
<dbReference type="AlphaFoldDB" id="A0AAN8IWX9"/>
<keyword evidence="7" id="KW-1185">Reference proteome</keyword>
<dbReference type="PANTHER" id="PTHR11040">
    <property type="entry name" value="ZINC/IRON TRANSPORTER"/>
    <property type="match status" value="1"/>
</dbReference>
<dbReference type="GO" id="GO:0005385">
    <property type="term" value="F:zinc ion transmembrane transporter activity"/>
    <property type="evidence" value="ECO:0007669"/>
    <property type="project" value="TreeGrafter"/>
</dbReference>
<evidence type="ECO:0000256" key="2">
    <source>
        <dbReference type="ARBA" id="ARBA00022692"/>
    </source>
</evidence>
<evidence type="ECO:0000256" key="3">
    <source>
        <dbReference type="ARBA" id="ARBA00022989"/>
    </source>
</evidence>
<feature type="transmembrane region" description="Helical" evidence="5">
    <location>
        <begin position="247"/>
        <end position="266"/>
    </location>
</feature>
<dbReference type="GO" id="GO:0005886">
    <property type="term" value="C:plasma membrane"/>
    <property type="evidence" value="ECO:0007669"/>
    <property type="project" value="TreeGrafter"/>
</dbReference>
<name>A0AAN8IWX9_TRICO</name>
<evidence type="ECO:0000256" key="4">
    <source>
        <dbReference type="ARBA" id="ARBA00023136"/>
    </source>
</evidence>
<dbReference type="InterPro" id="IPR003689">
    <property type="entry name" value="ZIP"/>
</dbReference>
<evidence type="ECO:0000313" key="6">
    <source>
        <dbReference type="EMBL" id="KAK5986898.1"/>
    </source>
</evidence>
<gene>
    <name evidence="6" type="ORF">GCK32_009356</name>
</gene>
<evidence type="ECO:0000256" key="5">
    <source>
        <dbReference type="SAM" id="Phobius"/>
    </source>
</evidence>
<dbReference type="Pfam" id="PF02535">
    <property type="entry name" value="Zip"/>
    <property type="match status" value="1"/>
</dbReference>
<sequence length="269" mass="29459">MNIAVLKGILLAVMAFTTVLCGLIPLKLMQILAAKSGKVEKRASFIISLLSCFAGGVFLAVCFLDMMPDAYNSYDSWKTLSGFKSDYPFVPLLFSIGFFMVKIFEEIMGKFCGHEGYEDERRQHAATFVSAPEIEIHTCDDKQSEHSNMKIIKSLTFVVALMFHASLEGFAFGVQETTISVASLFCGIIVHKAVVSFSVGMRLAEAHPHRRWLVITLICVVALVTPIGGALGILLEDSAMNSQAKDAVTCVLLSLALGTFIYITFFEVS</sequence>
<dbReference type="EMBL" id="WIXE01000082">
    <property type="protein sequence ID" value="KAK5986898.1"/>
    <property type="molecule type" value="Genomic_DNA"/>
</dbReference>
<evidence type="ECO:0000256" key="1">
    <source>
        <dbReference type="ARBA" id="ARBA00004141"/>
    </source>
</evidence>
<reference evidence="6 7" key="1">
    <citation type="submission" date="2019-10" db="EMBL/GenBank/DDBJ databases">
        <title>Assembly and Annotation for the nematode Trichostrongylus colubriformis.</title>
        <authorList>
            <person name="Martin J."/>
        </authorList>
    </citation>
    <scope>NUCLEOTIDE SEQUENCE [LARGE SCALE GENOMIC DNA]</scope>
    <source>
        <strain evidence="6">G859</strain>
        <tissue evidence="6">Whole worm</tissue>
    </source>
</reference>
<keyword evidence="3 5" id="KW-1133">Transmembrane helix</keyword>
<protein>
    <submittedName>
        <fullName evidence="6">Zinc transporter ZIP2</fullName>
    </submittedName>
</protein>
<keyword evidence="4 5" id="KW-0472">Membrane</keyword>
<evidence type="ECO:0000313" key="7">
    <source>
        <dbReference type="Proteomes" id="UP001331761"/>
    </source>
</evidence>
<comment type="caution">
    <text evidence="6">The sequence shown here is derived from an EMBL/GenBank/DDBJ whole genome shotgun (WGS) entry which is preliminary data.</text>
</comment>